<evidence type="ECO:0000259" key="2">
    <source>
        <dbReference type="Pfam" id="PF00501"/>
    </source>
</evidence>
<dbReference type="GO" id="GO:0043041">
    <property type="term" value="P:amino acid activation for nonribosomal peptide biosynthetic process"/>
    <property type="evidence" value="ECO:0007669"/>
    <property type="project" value="TreeGrafter"/>
</dbReference>
<gene>
    <name evidence="4" type="ORF">Plo01_19180</name>
</gene>
<dbReference type="Pfam" id="PF00501">
    <property type="entry name" value="AMP-binding"/>
    <property type="match status" value="1"/>
</dbReference>
<comment type="caution">
    <text evidence="4">The sequence shown here is derived from an EMBL/GenBank/DDBJ whole genome shotgun (WGS) entry which is preliminary data.</text>
</comment>
<feature type="domain" description="AMP-dependent synthetase/ligase" evidence="2">
    <location>
        <begin position="6"/>
        <end position="376"/>
    </location>
</feature>
<dbReference type="InterPro" id="IPR045851">
    <property type="entry name" value="AMP-bd_C_sf"/>
</dbReference>
<dbReference type="Gene3D" id="3.40.50.12780">
    <property type="entry name" value="N-terminal domain of ligase-like"/>
    <property type="match status" value="1"/>
</dbReference>
<name>A0A8J3RKW6_9ACTN</name>
<feature type="domain" description="AMP-binding enzyme C-terminal" evidence="3">
    <location>
        <begin position="432"/>
        <end position="506"/>
    </location>
</feature>
<dbReference type="CDD" id="cd05930">
    <property type="entry name" value="A_NRPS"/>
    <property type="match status" value="1"/>
</dbReference>
<dbReference type="GO" id="GO:0005737">
    <property type="term" value="C:cytoplasm"/>
    <property type="evidence" value="ECO:0007669"/>
    <property type="project" value="TreeGrafter"/>
</dbReference>
<evidence type="ECO:0000313" key="4">
    <source>
        <dbReference type="EMBL" id="GIH75489.1"/>
    </source>
</evidence>
<evidence type="ECO:0000313" key="5">
    <source>
        <dbReference type="Proteomes" id="UP000616724"/>
    </source>
</evidence>
<dbReference type="InterPro" id="IPR000873">
    <property type="entry name" value="AMP-dep_synth/lig_dom"/>
</dbReference>
<dbReference type="Pfam" id="PF13193">
    <property type="entry name" value="AMP-binding_C"/>
    <property type="match status" value="1"/>
</dbReference>
<dbReference type="GO" id="GO:0044550">
    <property type="term" value="P:secondary metabolite biosynthetic process"/>
    <property type="evidence" value="ECO:0007669"/>
    <property type="project" value="TreeGrafter"/>
</dbReference>
<sequence length="521" mass="54731">MVGLHVSRRPDAVAVEWGGVRLSYGELATRAAGIHQALRARGPVEGRPVAVRLPQGPDQVVSVLGALSAGAHVVCMSAGEVGDRGRAVLDELRPAALVGADDELARWFRDELGGATLHPGDPAHPGELAPSGNPAHPGELAPSGNPAPSGDPAHAGDRAQVPPAPRAPEDLAYIAYTSGTTGRPKGIPHTHGALAQFVTWFAGEFGIGPGSRVAQWALPGYDANLVEIFAALAAGATLCPVPERTRTTPERLVGWLEAEQITHFQTVPSFIRTCLPALAGLPRLEHLLLAGEVLAGDLAAALGAALPAVRLINLYGPTESILATWFEVDRRFRGTVPIGRPIPGRRVLVVDGHDLPCPPGVTGEIVIVSPYVTPGYVGVAAGRRTAFRPLEGRHAFRTGDLGRRRGDGVLEYVGREDSQVKVNGSRLELADLETTLLAQPSVADCAVCAVTGADGLVSQLVAYVVPRGHEGEQTAWRGALRGAYGASMPPVIFKILDELPRNVGGKVDRSRLEGKRDPARN</sequence>
<dbReference type="Gene3D" id="3.30.300.30">
    <property type="match status" value="1"/>
</dbReference>
<organism evidence="4 5">
    <name type="scientific">Planobispora longispora</name>
    <dbReference type="NCBI Taxonomy" id="28887"/>
    <lineage>
        <taxon>Bacteria</taxon>
        <taxon>Bacillati</taxon>
        <taxon>Actinomycetota</taxon>
        <taxon>Actinomycetes</taxon>
        <taxon>Streptosporangiales</taxon>
        <taxon>Streptosporangiaceae</taxon>
        <taxon>Planobispora</taxon>
    </lineage>
</organism>
<evidence type="ECO:0000259" key="3">
    <source>
        <dbReference type="Pfam" id="PF13193"/>
    </source>
</evidence>
<keyword evidence="5" id="KW-1185">Reference proteome</keyword>
<dbReference type="SUPFAM" id="SSF56801">
    <property type="entry name" value="Acetyl-CoA synthetase-like"/>
    <property type="match status" value="1"/>
</dbReference>
<dbReference type="PANTHER" id="PTHR45527">
    <property type="entry name" value="NONRIBOSOMAL PEPTIDE SYNTHETASE"/>
    <property type="match status" value="1"/>
</dbReference>
<protein>
    <recommendedName>
        <fullName evidence="6">Amino acid adenylation domain-containing protein</fullName>
    </recommendedName>
</protein>
<dbReference type="GO" id="GO:0031177">
    <property type="term" value="F:phosphopantetheine binding"/>
    <property type="evidence" value="ECO:0007669"/>
    <property type="project" value="TreeGrafter"/>
</dbReference>
<dbReference type="Proteomes" id="UP000616724">
    <property type="component" value="Unassembled WGS sequence"/>
</dbReference>
<evidence type="ECO:0008006" key="6">
    <source>
        <dbReference type="Google" id="ProtNLM"/>
    </source>
</evidence>
<dbReference type="InterPro" id="IPR042099">
    <property type="entry name" value="ANL_N_sf"/>
</dbReference>
<dbReference type="PROSITE" id="PS00455">
    <property type="entry name" value="AMP_BINDING"/>
    <property type="match status" value="1"/>
</dbReference>
<dbReference type="InterPro" id="IPR025110">
    <property type="entry name" value="AMP-bd_C"/>
</dbReference>
<dbReference type="AlphaFoldDB" id="A0A8J3RKW6"/>
<reference evidence="4 5" key="1">
    <citation type="submission" date="2021-01" db="EMBL/GenBank/DDBJ databases">
        <title>Whole genome shotgun sequence of Planobispora longispora NBRC 13918.</title>
        <authorList>
            <person name="Komaki H."/>
            <person name="Tamura T."/>
        </authorList>
    </citation>
    <scope>NUCLEOTIDE SEQUENCE [LARGE SCALE GENOMIC DNA]</scope>
    <source>
        <strain evidence="4 5">NBRC 13918</strain>
    </source>
</reference>
<feature type="region of interest" description="Disordered" evidence="1">
    <location>
        <begin position="115"/>
        <end position="167"/>
    </location>
</feature>
<dbReference type="EMBL" id="BOOH01000016">
    <property type="protein sequence ID" value="GIH75489.1"/>
    <property type="molecule type" value="Genomic_DNA"/>
</dbReference>
<proteinExistence type="predicted"/>
<evidence type="ECO:0000256" key="1">
    <source>
        <dbReference type="SAM" id="MobiDB-lite"/>
    </source>
</evidence>
<dbReference type="InterPro" id="IPR020845">
    <property type="entry name" value="AMP-binding_CS"/>
</dbReference>
<accession>A0A8J3RKW6</accession>
<dbReference type="PANTHER" id="PTHR45527:SF1">
    <property type="entry name" value="FATTY ACID SYNTHASE"/>
    <property type="match status" value="1"/>
</dbReference>